<gene>
    <name evidence="1" type="ORF">ACFOPQ_08315</name>
</gene>
<name>A0ABV8A5X2_9DEIO</name>
<dbReference type="RefSeq" id="WP_380077017.1">
    <property type="nucleotide sequence ID" value="NZ_JBHRZF010000094.1"/>
</dbReference>
<protein>
    <submittedName>
        <fullName evidence="1">Uncharacterized protein</fullName>
    </submittedName>
</protein>
<accession>A0ABV8A5X2</accession>
<organism evidence="1 2">
    <name type="scientific">Deinococcus antarcticus</name>
    <dbReference type="NCBI Taxonomy" id="1298767"/>
    <lineage>
        <taxon>Bacteria</taxon>
        <taxon>Thermotogati</taxon>
        <taxon>Deinococcota</taxon>
        <taxon>Deinococci</taxon>
        <taxon>Deinococcales</taxon>
        <taxon>Deinococcaceae</taxon>
        <taxon>Deinococcus</taxon>
    </lineage>
</organism>
<sequence>MSRAFVKEDAEGRWTAPAALHEYRVLIEGEVVRETDDLLDALNWMQGRPARGFELRSRDGQLLAVA</sequence>
<evidence type="ECO:0000313" key="2">
    <source>
        <dbReference type="Proteomes" id="UP001595748"/>
    </source>
</evidence>
<evidence type="ECO:0000313" key="1">
    <source>
        <dbReference type="EMBL" id="MFC3860766.1"/>
    </source>
</evidence>
<reference evidence="2" key="1">
    <citation type="journal article" date="2019" name="Int. J. Syst. Evol. Microbiol.">
        <title>The Global Catalogue of Microorganisms (GCM) 10K type strain sequencing project: providing services to taxonomists for standard genome sequencing and annotation.</title>
        <authorList>
            <consortium name="The Broad Institute Genomics Platform"/>
            <consortium name="The Broad Institute Genome Sequencing Center for Infectious Disease"/>
            <person name="Wu L."/>
            <person name="Ma J."/>
        </authorList>
    </citation>
    <scope>NUCLEOTIDE SEQUENCE [LARGE SCALE GENOMIC DNA]</scope>
    <source>
        <strain evidence="2">CCTCC AB 2013263</strain>
    </source>
</reference>
<comment type="caution">
    <text evidence="1">The sequence shown here is derived from an EMBL/GenBank/DDBJ whole genome shotgun (WGS) entry which is preliminary data.</text>
</comment>
<proteinExistence type="predicted"/>
<dbReference type="Proteomes" id="UP001595748">
    <property type="component" value="Unassembled WGS sequence"/>
</dbReference>
<dbReference type="EMBL" id="JBHRZF010000094">
    <property type="protein sequence ID" value="MFC3860766.1"/>
    <property type="molecule type" value="Genomic_DNA"/>
</dbReference>
<keyword evidence="2" id="KW-1185">Reference proteome</keyword>